<proteinExistence type="predicted"/>
<dbReference type="EMBL" id="JABBWM010000107">
    <property type="protein sequence ID" value="KAG2090026.1"/>
    <property type="molecule type" value="Genomic_DNA"/>
</dbReference>
<sequence>MPQVTSYKDICVALGQVRRDRVRIQNGIPLSALGPCLHLLGGSALRNSPFAPFVLLHRIIASNLYIGGFFGELDAGATQEENP</sequence>
<keyword evidence="2" id="KW-1185">Reference proteome</keyword>
<dbReference type="Proteomes" id="UP000823399">
    <property type="component" value="Unassembled WGS sequence"/>
</dbReference>
<gene>
    <name evidence="1" type="ORF">F5147DRAFT_725266</name>
</gene>
<dbReference type="GeneID" id="64701367"/>
<comment type="caution">
    <text evidence="1">The sequence shown here is derived from an EMBL/GenBank/DDBJ whole genome shotgun (WGS) entry which is preliminary data.</text>
</comment>
<reference evidence="1" key="1">
    <citation type="journal article" date="2020" name="New Phytol.">
        <title>Comparative genomics reveals dynamic genome evolution in host specialist ectomycorrhizal fungi.</title>
        <authorList>
            <person name="Lofgren L.A."/>
            <person name="Nguyen N.H."/>
            <person name="Vilgalys R."/>
            <person name="Ruytinx J."/>
            <person name="Liao H.L."/>
            <person name="Branco S."/>
            <person name="Kuo A."/>
            <person name="LaButti K."/>
            <person name="Lipzen A."/>
            <person name="Andreopoulos W."/>
            <person name="Pangilinan J."/>
            <person name="Riley R."/>
            <person name="Hundley H."/>
            <person name="Na H."/>
            <person name="Barry K."/>
            <person name="Grigoriev I.V."/>
            <person name="Stajich J.E."/>
            <person name="Kennedy P.G."/>
        </authorList>
    </citation>
    <scope>NUCLEOTIDE SEQUENCE</scope>
    <source>
        <strain evidence="1">FC423</strain>
    </source>
</reference>
<organism evidence="1 2">
    <name type="scientific">Suillus discolor</name>
    <dbReference type="NCBI Taxonomy" id="1912936"/>
    <lineage>
        <taxon>Eukaryota</taxon>
        <taxon>Fungi</taxon>
        <taxon>Dikarya</taxon>
        <taxon>Basidiomycota</taxon>
        <taxon>Agaricomycotina</taxon>
        <taxon>Agaricomycetes</taxon>
        <taxon>Agaricomycetidae</taxon>
        <taxon>Boletales</taxon>
        <taxon>Suillineae</taxon>
        <taxon>Suillaceae</taxon>
        <taxon>Suillus</taxon>
    </lineage>
</organism>
<accession>A0A9P7ETK8</accession>
<name>A0A9P7ETK8_9AGAM</name>
<dbReference type="OrthoDB" id="1907495at2759"/>
<dbReference type="RefSeq" id="XP_041286085.1">
    <property type="nucleotide sequence ID" value="XM_041439108.1"/>
</dbReference>
<dbReference type="Gene3D" id="1.10.10.10">
    <property type="entry name" value="Winged helix-like DNA-binding domain superfamily/Winged helix DNA-binding domain"/>
    <property type="match status" value="1"/>
</dbReference>
<dbReference type="InterPro" id="IPR036388">
    <property type="entry name" value="WH-like_DNA-bd_sf"/>
</dbReference>
<protein>
    <submittedName>
        <fullName evidence="1">Uncharacterized protein</fullName>
    </submittedName>
</protein>
<dbReference type="AlphaFoldDB" id="A0A9P7ETK8"/>
<evidence type="ECO:0000313" key="2">
    <source>
        <dbReference type="Proteomes" id="UP000823399"/>
    </source>
</evidence>
<evidence type="ECO:0000313" key="1">
    <source>
        <dbReference type="EMBL" id="KAG2090026.1"/>
    </source>
</evidence>